<evidence type="ECO:0000256" key="4">
    <source>
        <dbReference type="ARBA" id="ARBA00022692"/>
    </source>
</evidence>
<dbReference type="PANTHER" id="PTHR30561:SF0">
    <property type="entry name" value="GUANIDINIUM EXPORTER"/>
    <property type="match status" value="1"/>
</dbReference>
<evidence type="ECO:0000256" key="5">
    <source>
        <dbReference type="ARBA" id="ARBA00022989"/>
    </source>
</evidence>
<feature type="transmembrane region" description="Helical" evidence="10">
    <location>
        <begin position="35"/>
        <end position="55"/>
    </location>
</feature>
<dbReference type="OrthoDB" id="9808638at2"/>
<dbReference type="FunFam" id="1.10.3730.20:FF:000001">
    <property type="entry name" value="Quaternary ammonium compound resistance transporter SugE"/>
    <property type="match status" value="1"/>
</dbReference>
<evidence type="ECO:0000313" key="12">
    <source>
        <dbReference type="Proteomes" id="UP000293671"/>
    </source>
</evidence>
<proteinExistence type="inferred from homology"/>
<dbReference type="Gene3D" id="1.10.3730.20">
    <property type="match status" value="1"/>
</dbReference>
<keyword evidence="4 9" id="KW-0812">Transmembrane</keyword>
<comment type="subcellular location">
    <subcellularLocation>
        <location evidence="1 9">Cell membrane</location>
        <topology evidence="1 9">Multi-pass membrane protein</topology>
    </subcellularLocation>
</comment>
<sequence length="116" mass="11983">MTALLANTNAWLLLAAAGILEIVWATSMKASAGFTKVPFAVLTFVAAWLSFWLLGLAMRTLPVGTAYAAWTGIGAVGAAILGIVFFNEPATLARIACIALIVVGILGLKFFTPGAA</sequence>
<dbReference type="InterPro" id="IPR037185">
    <property type="entry name" value="EmrE-like"/>
</dbReference>
<comment type="caution">
    <text evidence="11">The sequence shown here is derived from an EMBL/GenBank/DDBJ whole genome shotgun (WGS) entry which is preliminary data.</text>
</comment>
<dbReference type="GO" id="GO:0005886">
    <property type="term" value="C:plasma membrane"/>
    <property type="evidence" value="ECO:0007669"/>
    <property type="project" value="UniProtKB-SubCell"/>
</dbReference>
<keyword evidence="2" id="KW-0813">Transport</keyword>
<evidence type="ECO:0000256" key="2">
    <source>
        <dbReference type="ARBA" id="ARBA00022448"/>
    </source>
</evidence>
<dbReference type="Pfam" id="PF00893">
    <property type="entry name" value="Multi_Drug_Res"/>
    <property type="match status" value="1"/>
</dbReference>
<dbReference type="InterPro" id="IPR000390">
    <property type="entry name" value="Small_drug/metabolite_transptr"/>
</dbReference>
<keyword evidence="6 10" id="KW-0472">Membrane</keyword>
<dbReference type="GO" id="GO:0022857">
    <property type="term" value="F:transmembrane transporter activity"/>
    <property type="evidence" value="ECO:0007669"/>
    <property type="project" value="InterPro"/>
</dbReference>
<reference evidence="11 12" key="1">
    <citation type="submission" date="2019-02" db="EMBL/GenBank/DDBJ databases">
        <title>Genomic Encyclopedia of Type Strains, Phase IV (KMG-IV): sequencing the most valuable type-strain genomes for metagenomic binning, comparative biology and taxonomic classification.</title>
        <authorList>
            <person name="Goeker M."/>
        </authorList>
    </citation>
    <scope>NUCLEOTIDE SEQUENCE [LARGE SCALE GENOMIC DNA]</scope>
    <source>
        <strain evidence="11 12">DSM 19570</strain>
    </source>
</reference>
<organism evidence="11 12">
    <name type="scientific">Rivibacter subsaxonicus</name>
    <dbReference type="NCBI Taxonomy" id="457575"/>
    <lineage>
        <taxon>Bacteria</taxon>
        <taxon>Pseudomonadati</taxon>
        <taxon>Pseudomonadota</taxon>
        <taxon>Betaproteobacteria</taxon>
        <taxon>Burkholderiales</taxon>
        <taxon>Rivibacter</taxon>
    </lineage>
</organism>
<evidence type="ECO:0000256" key="10">
    <source>
        <dbReference type="SAM" id="Phobius"/>
    </source>
</evidence>
<evidence type="ECO:0000313" key="11">
    <source>
        <dbReference type="EMBL" id="RZU02826.1"/>
    </source>
</evidence>
<evidence type="ECO:0000256" key="3">
    <source>
        <dbReference type="ARBA" id="ARBA00022475"/>
    </source>
</evidence>
<dbReference type="EMBL" id="SHKP01000004">
    <property type="protein sequence ID" value="RZU02826.1"/>
    <property type="molecule type" value="Genomic_DNA"/>
</dbReference>
<dbReference type="RefSeq" id="WP_130430549.1">
    <property type="nucleotide sequence ID" value="NZ_SHKP01000004.1"/>
</dbReference>
<dbReference type="PANTHER" id="PTHR30561">
    <property type="entry name" value="SMR FAMILY PROTON-DEPENDENT DRUG EFFLUX TRANSPORTER SUGE"/>
    <property type="match status" value="1"/>
</dbReference>
<evidence type="ECO:0000256" key="8">
    <source>
        <dbReference type="ARBA" id="ARBA00039168"/>
    </source>
</evidence>
<keyword evidence="3" id="KW-1003">Cell membrane</keyword>
<feature type="transmembrane region" description="Helical" evidence="10">
    <location>
        <begin position="67"/>
        <end position="86"/>
    </location>
</feature>
<evidence type="ECO:0000256" key="6">
    <source>
        <dbReference type="ARBA" id="ARBA00023136"/>
    </source>
</evidence>
<keyword evidence="12" id="KW-1185">Reference proteome</keyword>
<dbReference type="SUPFAM" id="SSF103481">
    <property type="entry name" value="Multidrug resistance efflux transporter EmrE"/>
    <property type="match status" value="1"/>
</dbReference>
<dbReference type="AlphaFoldDB" id="A0A4V2FUN8"/>
<feature type="transmembrane region" description="Helical" evidence="10">
    <location>
        <begin position="92"/>
        <end position="111"/>
    </location>
</feature>
<accession>A0A4V2FUN8</accession>
<gene>
    <name evidence="11" type="ORF">EV670_0855</name>
</gene>
<dbReference type="GO" id="GO:1990961">
    <property type="term" value="P:xenobiotic detoxification by transmembrane export across the plasma membrane"/>
    <property type="evidence" value="ECO:0007669"/>
    <property type="project" value="UniProtKB-ARBA"/>
</dbReference>
<dbReference type="InterPro" id="IPR045324">
    <property type="entry name" value="Small_multidrug_res"/>
</dbReference>
<dbReference type="Proteomes" id="UP000293671">
    <property type="component" value="Unassembled WGS sequence"/>
</dbReference>
<evidence type="ECO:0000256" key="7">
    <source>
        <dbReference type="ARBA" id="ARBA00038151"/>
    </source>
</evidence>
<evidence type="ECO:0000256" key="1">
    <source>
        <dbReference type="ARBA" id="ARBA00004651"/>
    </source>
</evidence>
<protein>
    <recommendedName>
        <fullName evidence="8">Guanidinium exporter</fullName>
    </recommendedName>
</protein>
<keyword evidence="5 10" id="KW-1133">Transmembrane helix</keyword>
<evidence type="ECO:0000256" key="9">
    <source>
        <dbReference type="RuleBase" id="RU003942"/>
    </source>
</evidence>
<comment type="similarity">
    <text evidence="7">Belongs to the drug/metabolite transporter (DMT) superfamily. Small multidrug resistance (SMR) (TC 2.A.7.1) family. Gdx/SugE subfamily.</text>
</comment>
<name>A0A4V2FUN8_9BURK</name>